<dbReference type="Pfam" id="PF07690">
    <property type="entry name" value="MFS_1"/>
    <property type="match status" value="1"/>
</dbReference>
<feature type="transmembrane region" description="Helical" evidence="2">
    <location>
        <begin position="75"/>
        <end position="95"/>
    </location>
</feature>
<dbReference type="GeneID" id="42308959"/>
<feature type="transmembrane region" description="Helical" evidence="2">
    <location>
        <begin position="246"/>
        <end position="264"/>
    </location>
</feature>
<dbReference type="GO" id="GO:0022857">
    <property type="term" value="F:transmembrane transporter activity"/>
    <property type="evidence" value="ECO:0007669"/>
    <property type="project" value="InterPro"/>
</dbReference>
<keyword evidence="2" id="KW-0472">Membrane</keyword>
<evidence type="ECO:0000256" key="2">
    <source>
        <dbReference type="SAM" id="Phobius"/>
    </source>
</evidence>
<evidence type="ECO:0000313" key="6">
    <source>
        <dbReference type="Proteomes" id="UP000182836"/>
    </source>
</evidence>
<gene>
    <name evidence="3" type="ORF">AF333_27920</name>
    <name evidence="4" type="ORF">SAMN04487909_11440</name>
</gene>
<dbReference type="EMBL" id="FNED01000014">
    <property type="protein sequence ID" value="SDJ23714.1"/>
    <property type="molecule type" value="Genomic_DNA"/>
</dbReference>
<proteinExistence type="predicted"/>
<dbReference type="Gene3D" id="1.20.1250.20">
    <property type="entry name" value="MFS general substrate transporter like domains"/>
    <property type="match status" value="1"/>
</dbReference>
<dbReference type="PANTHER" id="PTHR23526:SF2">
    <property type="entry name" value="MAJOR FACILITATOR SUPERFAMILY (MFS) PROFILE DOMAIN-CONTAINING PROTEIN"/>
    <property type="match status" value="1"/>
</dbReference>
<feature type="transmembrane region" description="Helical" evidence="2">
    <location>
        <begin position="165"/>
        <end position="187"/>
    </location>
</feature>
<feature type="transmembrane region" description="Helical" evidence="2">
    <location>
        <begin position="12"/>
        <end position="37"/>
    </location>
</feature>
<dbReference type="GO" id="GO:0005886">
    <property type="term" value="C:plasma membrane"/>
    <property type="evidence" value="ECO:0007669"/>
    <property type="project" value="UniProtKB-SubCell"/>
</dbReference>
<feature type="transmembrane region" description="Helical" evidence="2">
    <location>
        <begin position="101"/>
        <end position="123"/>
    </location>
</feature>
<dbReference type="RefSeq" id="WP_043064381.1">
    <property type="nucleotide sequence ID" value="NZ_BJOA01000063.1"/>
</dbReference>
<dbReference type="PANTHER" id="PTHR23526">
    <property type="entry name" value="INTEGRAL MEMBRANE TRANSPORT PROTEIN-RELATED"/>
    <property type="match status" value="1"/>
</dbReference>
<feature type="transmembrane region" description="Helical" evidence="2">
    <location>
        <begin position="276"/>
        <end position="293"/>
    </location>
</feature>
<dbReference type="InterPro" id="IPR036259">
    <property type="entry name" value="MFS_trans_sf"/>
</dbReference>
<evidence type="ECO:0000256" key="1">
    <source>
        <dbReference type="ARBA" id="ARBA00004651"/>
    </source>
</evidence>
<dbReference type="Proteomes" id="UP000182836">
    <property type="component" value="Unassembled WGS sequence"/>
</dbReference>
<protein>
    <submittedName>
        <fullName evidence="4">MFS transporter, YQGE family, putative transporter</fullName>
    </submittedName>
</protein>
<feature type="transmembrane region" description="Helical" evidence="2">
    <location>
        <begin position="43"/>
        <end position="63"/>
    </location>
</feature>
<dbReference type="InterPro" id="IPR052528">
    <property type="entry name" value="Sugar_transport-like"/>
</dbReference>
<evidence type="ECO:0000313" key="3">
    <source>
        <dbReference type="EMBL" id="KON90851.1"/>
    </source>
</evidence>
<comment type="subcellular location">
    <subcellularLocation>
        <location evidence="1">Cell membrane</location>
        <topology evidence="1">Multi-pass membrane protein</topology>
    </subcellularLocation>
</comment>
<evidence type="ECO:0000313" key="5">
    <source>
        <dbReference type="Proteomes" id="UP000037269"/>
    </source>
</evidence>
<dbReference type="Proteomes" id="UP000037269">
    <property type="component" value="Unassembled WGS sequence"/>
</dbReference>
<organism evidence="3 5">
    <name type="scientific">Aneurinibacillus migulanus</name>
    <name type="common">Bacillus migulanus</name>
    <dbReference type="NCBI Taxonomy" id="47500"/>
    <lineage>
        <taxon>Bacteria</taxon>
        <taxon>Bacillati</taxon>
        <taxon>Bacillota</taxon>
        <taxon>Bacilli</taxon>
        <taxon>Bacillales</taxon>
        <taxon>Paenibacillaceae</taxon>
        <taxon>Aneurinibacillus group</taxon>
        <taxon>Aneurinibacillus</taxon>
    </lineage>
</organism>
<dbReference type="PATRIC" id="fig|47500.12.peg.390"/>
<feature type="transmembrane region" description="Helical" evidence="2">
    <location>
        <begin position="340"/>
        <end position="362"/>
    </location>
</feature>
<keyword evidence="2" id="KW-0812">Transmembrane</keyword>
<keyword evidence="5" id="KW-1185">Reference proteome</keyword>
<dbReference type="AlphaFoldDB" id="A0A0D1Y2D2"/>
<feature type="transmembrane region" description="Helical" evidence="2">
    <location>
        <begin position="215"/>
        <end position="240"/>
    </location>
</feature>
<sequence length="397" mass="44577">MEQTGKLDGQAKLLLLMNALYLISIGLSNTFVNVYLWKVKSDYAMIGLFNMFTFLAVPLTFWLGSNLVKRWDRVLSIRMGVFIMAMFYLTVLLLGKSATAYIIPLGLLLGIGAGFYWLGYYVMYFEITGPENRDIFNGVNGLLMSLAAGGAPFLSGWLVTHHANGYRFIFSLSLIIFALAVIVSFFISSRKCEGKLNFSRVWSDTKHISKWHYVVFSYFFWGLREGVVVFLVGLLVFVVSASELTVGVYALLTSSLSLLSYYAVGKWIRPHKRARSLFIGACMLAVSVLPLLTQLRFSTLLLLGIGTALFYPFFSVPLVSTSFDVIGESMEKANLRVEYIVIREFAFSLGRMLSALTFVLLVTNTTSSLALVLYLIALNLLLMFCWVFMRHVFPAHA</sequence>
<evidence type="ECO:0000313" key="4">
    <source>
        <dbReference type="EMBL" id="SDJ23714.1"/>
    </source>
</evidence>
<accession>A0A0D1Y2D2</accession>
<reference evidence="4 6" key="2">
    <citation type="submission" date="2016-10" db="EMBL/GenBank/DDBJ databases">
        <authorList>
            <person name="de Groot N.N."/>
        </authorList>
    </citation>
    <scope>NUCLEOTIDE SEQUENCE [LARGE SCALE GENOMIC DNA]</scope>
    <source>
        <strain evidence="4 6">DSM 2895</strain>
    </source>
</reference>
<feature type="transmembrane region" description="Helical" evidence="2">
    <location>
        <begin position="299"/>
        <end position="319"/>
    </location>
</feature>
<keyword evidence="2" id="KW-1133">Transmembrane helix</keyword>
<feature type="transmembrane region" description="Helical" evidence="2">
    <location>
        <begin position="135"/>
        <end position="159"/>
    </location>
</feature>
<name>A0A0D1Y2D2_ANEMI</name>
<dbReference type="OrthoDB" id="2086294at2"/>
<reference evidence="3 5" key="1">
    <citation type="submission" date="2015-07" db="EMBL/GenBank/DDBJ databases">
        <title>Fjat-14205 dsm 2895.</title>
        <authorList>
            <person name="Liu B."/>
            <person name="Wang J."/>
            <person name="Zhu Y."/>
            <person name="Liu G."/>
            <person name="Chen Q."/>
            <person name="Chen Z."/>
            <person name="Lan J."/>
            <person name="Che J."/>
            <person name="Ge C."/>
            <person name="Shi H."/>
            <person name="Pan Z."/>
            <person name="Liu X."/>
        </authorList>
    </citation>
    <scope>NUCLEOTIDE SEQUENCE [LARGE SCALE GENOMIC DNA]</scope>
    <source>
        <strain evidence="3 5">DSM 2895</strain>
    </source>
</reference>
<dbReference type="EMBL" id="LGUG01000009">
    <property type="protein sequence ID" value="KON90851.1"/>
    <property type="molecule type" value="Genomic_DNA"/>
</dbReference>
<feature type="transmembrane region" description="Helical" evidence="2">
    <location>
        <begin position="368"/>
        <end position="389"/>
    </location>
</feature>
<dbReference type="STRING" id="47500.AF333_27920"/>
<dbReference type="SUPFAM" id="SSF103473">
    <property type="entry name" value="MFS general substrate transporter"/>
    <property type="match status" value="1"/>
</dbReference>
<dbReference type="InterPro" id="IPR011701">
    <property type="entry name" value="MFS"/>
</dbReference>